<dbReference type="InterPro" id="IPR000073">
    <property type="entry name" value="AB_hydrolase_1"/>
</dbReference>
<evidence type="ECO:0000259" key="1">
    <source>
        <dbReference type="SMART" id="SM01043"/>
    </source>
</evidence>
<evidence type="ECO:0000313" key="3">
    <source>
        <dbReference type="Proteomes" id="UP000541969"/>
    </source>
</evidence>
<evidence type="ECO:0000313" key="2">
    <source>
        <dbReference type="EMBL" id="NYJ03751.1"/>
    </source>
</evidence>
<dbReference type="Gene3D" id="1.10.10.10">
    <property type="entry name" value="Winged helix-like DNA-binding domain superfamily/Winged helix DNA-binding domain"/>
    <property type="match status" value="1"/>
</dbReference>
<keyword evidence="2" id="KW-0238">DNA-binding</keyword>
<dbReference type="Proteomes" id="UP000541969">
    <property type="component" value="Unassembled WGS sequence"/>
</dbReference>
<dbReference type="Gene3D" id="1.25.40.10">
    <property type="entry name" value="Tetratricopeptide repeat domain"/>
    <property type="match status" value="1"/>
</dbReference>
<dbReference type="InterPro" id="IPR005158">
    <property type="entry name" value="BTAD"/>
</dbReference>
<dbReference type="PANTHER" id="PTHR35807">
    <property type="entry name" value="TRANSCRIPTIONAL REGULATOR REDD-RELATED"/>
    <property type="match status" value="1"/>
</dbReference>
<protein>
    <submittedName>
        <fullName evidence="2">DNA-binding SARP family transcriptional activator/pimeloyl-ACP methyl ester carboxylesterase</fullName>
    </submittedName>
</protein>
<organism evidence="2 3">
    <name type="scientific">Petropleomorpha daqingensis</name>
    <dbReference type="NCBI Taxonomy" id="2026353"/>
    <lineage>
        <taxon>Bacteria</taxon>
        <taxon>Bacillati</taxon>
        <taxon>Actinomycetota</taxon>
        <taxon>Actinomycetes</taxon>
        <taxon>Geodermatophilales</taxon>
        <taxon>Geodermatophilaceae</taxon>
        <taxon>Petropleomorpha</taxon>
    </lineage>
</organism>
<dbReference type="RefSeq" id="WP_218859104.1">
    <property type="nucleotide sequence ID" value="NZ_JACBZT010000001.1"/>
</dbReference>
<comment type="caution">
    <text evidence="2">The sequence shown here is derived from an EMBL/GenBank/DDBJ whole genome shotgun (WGS) entry which is preliminary data.</text>
</comment>
<dbReference type="Gene3D" id="3.40.50.1820">
    <property type="entry name" value="alpha/beta hydrolase"/>
    <property type="match status" value="1"/>
</dbReference>
<feature type="domain" description="Bacterial transcriptional activator" evidence="1">
    <location>
        <begin position="100"/>
        <end position="224"/>
    </location>
</feature>
<sequence length="519" mass="57827">MLSVRLLGSFAVEVDGRPVPAGAWERRDASGLVKLLALRPERRLHREQVMDLMWPELGVSEAAPRLHKAAHYARRALGCADALVLRDDVVALLPGGPVTVDADDFERAAAEALANGMPGTAAAVLDRFPGEPLPDDAYAEWADEARDRLTVLRRRLLRQAGRWEQLLELDPLDEEAAVRQMRRLVRAGDRAGALETFARLDRALRRLLGTGPGPAATRLRDELAGALRERGRLSPADEGRLRQEIRFCRSADGVTLAYASSGNGPPLVKAAHWMTHLDHDWNSPVWHHWLVELSRRFRLIRYDERGCGLSDRDIPRPGFEDWIRDLEAVVDAAGLERFPLFGMSQGVAVAITYAARHPERVSKLVLCGGYLQGQLARAVTEEQRREQGLEIEMVRLGWGRDHPGFRQVFTSQFMPQGSRELWDAFNELQRTTTSSENAARVLELAGSIDVVATTALVRAPALVLHAREDSAVPFAQGRWTASQLPNSRFLALDSPNHILLADEPAWPVFLREVETFLAE</sequence>
<dbReference type="SMART" id="SM01043">
    <property type="entry name" value="BTAD"/>
    <property type="match status" value="1"/>
</dbReference>
<dbReference type="GO" id="GO:0003677">
    <property type="term" value="F:DNA binding"/>
    <property type="evidence" value="ECO:0007669"/>
    <property type="project" value="UniProtKB-KW"/>
</dbReference>
<dbReference type="InterPro" id="IPR036388">
    <property type="entry name" value="WH-like_DNA-bd_sf"/>
</dbReference>
<dbReference type="SUPFAM" id="SSF48452">
    <property type="entry name" value="TPR-like"/>
    <property type="match status" value="1"/>
</dbReference>
<dbReference type="AlphaFoldDB" id="A0A853C9A7"/>
<dbReference type="InterPro" id="IPR051677">
    <property type="entry name" value="AfsR-DnrI-RedD_regulator"/>
</dbReference>
<keyword evidence="3" id="KW-1185">Reference proteome</keyword>
<dbReference type="PRINTS" id="PR00111">
    <property type="entry name" value="ABHYDROLASE"/>
</dbReference>
<proteinExistence type="predicted"/>
<dbReference type="SUPFAM" id="SSF53474">
    <property type="entry name" value="alpha/beta-Hydrolases"/>
    <property type="match status" value="1"/>
</dbReference>
<dbReference type="Pfam" id="PF00561">
    <property type="entry name" value="Abhydrolase_1"/>
    <property type="match status" value="1"/>
</dbReference>
<name>A0A853C9A7_9ACTN</name>
<dbReference type="InterPro" id="IPR029058">
    <property type="entry name" value="AB_hydrolase_fold"/>
</dbReference>
<dbReference type="InterPro" id="IPR011990">
    <property type="entry name" value="TPR-like_helical_dom_sf"/>
</dbReference>
<dbReference type="Pfam" id="PF03704">
    <property type="entry name" value="BTAD"/>
    <property type="match status" value="1"/>
</dbReference>
<reference evidence="2 3" key="1">
    <citation type="submission" date="2020-07" db="EMBL/GenBank/DDBJ databases">
        <title>Sequencing the genomes of 1000 actinobacteria strains.</title>
        <authorList>
            <person name="Klenk H.-P."/>
        </authorList>
    </citation>
    <scope>NUCLEOTIDE SEQUENCE [LARGE SCALE GENOMIC DNA]</scope>
    <source>
        <strain evidence="2 3">DSM 104001</strain>
    </source>
</reference>
<dbReference type="GO" id="GO:0003824">
    <property type="term" value="F:catalytic activity"/>
    <property type="evidence" value="ECO:0007669"/>
    <property type="project" value="UniProtKB-ARBA"/>
</dbReference>
<gene>
    <name evidence="2" type="ORF">GGQ55_000029</name>
</gene>
<accession>A0A853C9A7</accession>
<dbReference type="EMBL" id="JACBZT010000001">
    <property type="protein sequence ID" value="NYJ03751.1"/>
    <property type="molecule type" value="Genomic_DNA"/>
</dbReference>